<organism evidence="2 3">
    <name type="scientific">Mycolicibacterium thermoresistibile (strain ATCC 19527 / DSM 44167 / CIP 105390 / JCM 6362 / NCTC 10409 / 316)</name>
    <name type="common">Mycobacterium thermoresistibile</name>
    <dbReference type="NCBI Taxonomy" id="1078020"/>
    <lineage>
        <taxon>Bacteria</taxon>
        <taxon>Bacillati</taxon>
        <taxon>Actinomycetota</taxon>
        <taxon>Actinomycetes</taxon>
        <taxon>Mycobacteriales</taxon>
        <taxon>Mycobacteriaceae</taxon>
        <taxon>Mycolicibacterium</taxon>
    </lineage>
</organism>
<evidence type="ECO:0000313" key="3">
    <source>
        <dbReference type="Proteomes" id="UP000004915"/>
    </source>
</evidence>
<dbReference type="Proteomes" id="UP000004915">
    <property type="component" value="Unassembled WGS sequence"/>
</dbReference>
<accession>G7CF59</accession>
<keyword evidence="3" id="KW-1185">Reference proteome</keyword>
<evidence type="ECO:0000256" key="1">
    <source>
        <dbReference type="SAM" id="MobiDB-lite"/>
    </source>
</evidence>
<proteinExistence type="predicted"/>
<dbReference type="Gene3D" id="2.60.120.260">
    <property type="entry name" value="Galactose-binding domain-like"/>
    <property type="match status" value="1"/>
</dbReference>
<name>G7CF59_MYCT3</name>
<evidence type="ECO:0000313" key="2">
    <source>
        <dbReference type="EMBL" id="EHI13138.1"/>
    </source>
</evidence>
<dbReference type="EMBL" id="AGVE01000042">
    <property type="protein sequence ID" value="EHI13138.1"/>
    <property type="molecule type" value="Genomic_DNA"/>
</dbReference>
<gene>
    <name evidence="2" type="ORF">KEK_08152</name>
</gene>
<reference evidence="2 3" key="1">
    <citation type="submission" date="2011-11" db="EMBL/GenBank/DDBJ databases">
        <authorList>
            <consortium name="Tuberculosis Structural Genomics Consortium"/>
            <person name="Ioerger T.R."/>
        </authorList>
    </citation>
    <scope>NUCLEOTIDE SEQUENCE [LARGE SCALE GENOMIC DNA]</scope>
    <source>
        <strain evidence="3">ATCC 19527 / DSM 44167 / CIP 105390 / JCM 6362 / NCTC 10409 / 316</strain>
    </source>
</reference>
<sequence>MLSSRDGRLVATKPGETPLEVGQVPAPVEIDLSARGSVVSDITAIATAVGYPEVDEEDPPSLDDVRQWVLQQLFGKIPPSRIPGLPWAHLFDGAEELLDDPSFDNPSTFANNPAITYDPDFGRLKPGSARIDADGTTKTAVSNLISVAAGEVMPMSVHVFYEGVTATGPDPIQMVVRGYHVEEDGTRTLVDTTVIDAVAAPSGESDDVPGADDGWLRLAGSYTVPEPTTSVDEIVMEISVTADLTAGTVWFDDGSVTKTRDGMPQSWILNLPTDLNSLWNGLSGMVDGLLIHLGIEPLGDLFDRIFDLGDALEWIQDRAETAWTDATTALSNVGQLMTNLLTDPAAVIGTIPQSIVSGLSDLATQTNQIIEILAGGIVTPVNSLVQAVKDWFNQWFGGGSNQAIPLSQKGAPNGVTPLGPNQKIPIEYFPDGFTPSEVTHPHFVLTLDDNVPVPNNTETVLSGWKVAGSVEPLWEDSTNTRWRFDGAGWWYVDTAVAWESNSNGSRQSSLTRHLVNSSLRLEQVDATPAMVGLWPLRTNTDGLLDVSTSGEFNYGDYFDVRVWQNSGGALDVLADETVVKALYVGERIPDSTFIPPVEYDNRGDGASNPSSTTLQWQHQASGTDRAVVAFVQWGRDILSNPPTVTYGGQPMDLVAWARHNSTASNEGAMAAYILLDPPTTTQTVTVTRQSGTLQQFRGNTVSYTGVGGYTGYTKTNNDGGMPITVPSAPGRRVANAIASTWTGGGTPGQGVIDGYQKAVRFSFSPGQRGGMYGGDAPGAATVEHRVTTTGGRWVSCTVDLHDTS</sequence>
<comment type="caution">
    <text evidence="2">The sequence shown here is derived from an EMBL/GenBank/DDBJ whole genome shotgun (WGS) entry which is preliminary data.</text>
</comment>
<protein>
    <submittedName>
        <fullName evidence="2">Bacteriophage membrane protein</fullName>
    </submittedName>
</protein>
<feature type="region of interest" description="Disordered" evidence="1">
    <location>
        <begin position="1"/>
        <end position="20"/>
    </location>
</feature>
<dbReference type="PATRIC" id="fig|1078020.3.peg.1600"/>
<dbReference type="AlphaFoldDB" id="G7CF59"/>
<dbReference type="eggNOG" id="ENOG5031B9Z">
    <property type="taxonomic scope" value="Bacteria"/>
</dbReference>